<comment type="similarity">
    <text evidence="3 10 12">Belongs to the phosphoglycerate kinase family.</text>
</comment>
<dbReference type="Proteomes" id="UP000177682">
    <property type="component" value="Unassembled WGS sequence"/>
</dbReference>
<keyword evidence="7 10" id="KW-0418">Kinase</keyword>
<evidence type="ECO:0000313" key="14">
    <source>
        <dbReference type="Proteomes" id="UP000177682"/>
    </source>
</evidence>
<dbReference type="PANTHER" id="PTHR11406:SF23">
    <property type="entry name" value="PHOSPHOGLYCERATE KINASE 1, CHLOROPLASTIC-RELATED"/>
    <property type="match status" value="1"/>
</dbReference>
<dbReference type="SUPFAM" id="SSF53748">
    <property type="entry name" value="Phosphoglycerate kinase"/>
    <property type="match status" value="1"/>
</dbReference>
<accession>A0A1F5PJB1</accession>
<evidence type="ECO:0000256" key="8">
    <source>
        <dbReference type="ARBA" id="ARBA00022840"/>
    </source>
</evidence>
<dbReference type="InterPro" id="IPR001576">
    <property type="entry name" value="Phosphoglycerate_kinase"/>
</dbReference>
<dbReference type="AlphaFoldDB" id="A0A1F5PJB1"/>
<feature type="binding site" evidence="10">
    <location>
        <begin position="369"/>
        <end position="372"/>
    </location>
    <ligand>
        <name>ATP</name>
        <dbReference type="ChEBI" id="CHEBI:30616"/>
    </ligand>
</feature>
<feature type="binding site" evidence="10">
    <location>
        <begin position="68"/>
        <end position="71"/>
    </location>
    <ligand>
        <name>substrate</name>
    </ligand>
</feature>
<keyword evidence="9 10" id="KW-0324">Glycolysis</keyword>
<dbReference type="Pfam" id="PF00162">
    <property type="entry name" value="PGK"/>
    <property type="match status" value="1"/>
</dbReference>
<keyword evidence="5 10" id="KW-0808">Transferase</keyword>
<evidence type="ECO:0000256" key="7">
    <source>
        <dbReference type="ARBA" id="ARBA00022777"/>
    </source>
</evidence>
<comment type="subunit">
    <text evidence="10">Monomer.</text>
</comment>
<proteinExistence type="inferred from homology"/>
<evidence type="ECO:0000256" key="11">
    <source>
        <dbReference type="PIRSR" id="PIRSR000724-2"/>
    </source>
</evidence>
<dbReference type="GO" id="GO:0006096">
    <property type="term" value="P:glycolytic process"/>
    <property type="evidence" value="ECO:0007669"/>
    <property type="project" value="UniProtKB-UniRule"/>
</dbReference>
<dbReference type="PIRSF" id="PIRSF000724">
    <property type="entry name" value="Pgk"/>
    <property type="match status" value="1"/>
</dbReference>
<comment type="caution">
    <text evidence="13">The sequence shown here is derived from an EMBL/GenBank/DDBJ whole genome shotgun (WGS) entry which is preliminary data.</text>
</comment>
<feature type="binding site" evidence="10">
    <location>
        <position position="175"/>
    </location>
    <ligand>
        <name>substrate</name>
    </ligand>
</feature>
<organism evidence="13 14">
    <name type="scientific">Candidatus Doudnabacteria bacterium RIFCSPHIGHO2_12_FULL_48_16</name>
    <dbReference type="NCBI Taxonomy" id="1817838"/>
    <lineage>
        <taxon>Bacteria</taxon>
        <taxon>Candidatus Doudnaibacteriota</taxon>
    </lineage>
</organism>
<comment type="catalytic activity">
    <reaction evidence="1 10 12">
        <text>(2R)-3-phosphoglycerate + ATP = (2R)-3-phospho-glyceroyl phosphate + ADP</text>
        <dbReference type="Rhea" id="RHEA:14801"/>
        <dbReference type="ChEBI" id="CHEBI:30616"/>
        <dbReference type="ChEBI" id="CHEBI:57604"/>
        <dbReference type="ChEBI" id="CHEBI:58272"/>
        <dbReference type="ChEBI" id="CHEBI:456216"/>
        <dbReference type="EC" id="2.7.2.3"/>
    </reaction>
</comment>
<dbReference type="FunFam" id="3.40.50.1260:FF:000031">
    <property type="entry name" value="Phosphoglycerate kinase 1"/>
    <property type="match status" value="1"/>
</dbReference>
<dbReference type="EMBL" id="MFEY01000007">
    <property type="protein sequence ID" value="OGE89971.1"/>
    <property type="molecule type" value="Genomic_DNA"/>
</dbReference>
<dbReference type="HAMAP" id="MF_00145">
    <property type="entry name" value="Phosphoglyc_kinase"/>
    <property type="match status" value="1"/>
</dbReference>
<dbReference type="InterPro" id="IPR015824">
    <property type="entry name" value="Phosphoglycerate_kinase_N"/>
</dbReference>
<dbReference type="GO" id="GO:0006094">
    <property type="term" value="P:gluconeogenesis"/>
    <property type="evidence" value="ECO:0007669"/>
    <property type="project" value="TreeGrafter"/>
</dbReference>
<sequence length="413" mass="44894">MIKSITSVKVTGRRVILRAGFDVPLKEGRGGKGEGEELIVADDTRIKDVLSTLKYLIGQKAKIIVMSHLGRPEGWDKSKSLRPVAEKLAQLLNFKFVEIVDRIPSYSVPHLYFFAQDITKQDHSGWSKKISAGNILFLENLRFYPGEQQNDEEFVEVLARFGDVYVNEAFSVAHRKDASTFGLARKLPAYGGVNFIKEIRSLQKIISNPAQPFVFMVGGAKIDDKIETIHNLAQHASQIIVGGAVANAFLAAHGYEIGGSKVSDVPLARQLLRSYKTKIVLPVDLVTAPNPAGTASLVKVDGVKKAEQILDIGPESVRKFSGLIKQAQTLVWNGPFGLFENPKFAFGSKSLAQVFASRSKGKAFGVIGGGETVEVFDLAKVSQFVDHVSTGGGAMLEFLAGKELPAIKALEGK</sequence>
<evidence type="ECO:0000256" key="4">
    <source>
        <dbReference type="ARBA" id="ARBA00013061"/>
    </source>
</evidence>
<comment type="pathway">
    <text evidence="2 10">Carbohydrate degradation; glycolysis; pyruvate from D-glyceraldehyde 3-phosphate: step 2/5.</text>
</comment>
<gene>
    <name evidence="10" type="primary">pgk</name>
    <name evidence="13" type="ORF">A3E29_02560</name>
</gene>
<dbReference type="EC" id="2.7.2.3" evidence="4 10"/>
<reference evidence="13 14" key="1">
    <citation type="journal article" date="2016" name="Nat. Commun.">
        <title>Thousands of microbial genomes shed light on interconnected biogeochemical processes in an aquifer system.</title>
        <authorList>
            <person name="Anantharaman K."/>
            <person name="Brown C.T."/>
            <person name="Hug L.A."/>
            <person name="Sharon I."/>
            <person name="Castelle C.J."/>
            <person name="Probst A.J."/>
            <person name="Thomas B.C."/>
            <person name="Singh A."/>
            <person name="Wilkins M.J."/>
            <person name="Karaoz U."/>
            <person name="Brodie E.L."/>
            <person name="Williams K.H."/>
            <person name="Hubbard S.S."/>
            <person name="Banfield J.F."/>
        </authorList>
    </citation>
    <scope>NUCLEOTIDE SEQUENCE [LARGE SCALE GENOMIC DNA]</scope>
</reference>
<evidence type="ECO:0000256" key="6">
    <source>
        <dbReference type="ARBA" id="ARBA00022741"/>
    </source>
</evidence>
<dbReference type="GO" id="GO:0005829">
    <property type="term" value="C:cytosol"/>
    <property type="evidence" value="ECO:0007669"/>
    <property type="project" value="TreeGrafter"/>
</dbReference>
<protein>
    <recommendedName>
        <fullName evidence="4 10">Phosphoglycerate kinase</fullName>
        <ecNumber evidence="4 10">2.7.2.3</ecNumber>
    </recommendedName>
</protein>
<evidence type="ECO:0000256" key="1">
    <source>
        <dbReference type="ARBA" id="ARBA00000642"/>
    </source>
</evidence>
<dbReference type="GO" id="GO:0005524">
    <property type="term" value="F:ATP binding"/>
    <property type="evidence" value="ECO:0007669"/>
    <property type="project" value="UniProtKB-KW"/>
</dbReference>
<comment type="caution">
    <text evidence="10">Lacks conserved residue(s) required for the propagation of feature annotation.</text>
</comment>
<keyword evidence="8 10" id="KW-0067">ATP-binding</keyword>
<dbReference type="PANTHER" id="PTHR11406">
    <property type="entry name" value="PHOSPHOGLYCERATE KINASE"/>
    <property type="match status" value="1"/>
</dbReference>
<evidence type="ECO:0000256" key="9">
    <source>
        <dbReference type="ARBA" id="ARBA00023152"/>
    </source>
</evidence>
<feature type="binding site" evidence="10 11">
    <location>
        <position position="340"/>
    </location>
    <ligand>
        <name>ATP</name>
        <dbReference type="ChEBI" id="CHEBI:30616"/>
    </ligand>
</feature>
<dbReference type="GO" id="GO:0004618">
    <property type="term" value="F:phosphoglycerate kinase activity"/>
    <property type="evidence" value="ECO:0007669"/>
    <property type="project" value="UniProtKB-UniRule"/>
</dbReference>
<feature type="binding site" evidence="10 11">
    <location>
        <position position="225"/>
    </location>
    <ligand>
        <name>ATP</name>
        <dbReference type="ChEBI" id="CHEBI:30616"/>
    </ligand>
</feature>
<dbReference type="InterPro" id="IPR036043">
    <property type="entry name" value="Phosphoglycerate_kinase_sf"/>
</dbReference>
<comment type="subcellular location">
    <subcellularLocation>
        <location evidence="10">Cytoplasm</location>
    </subcellularLocation>
</comment>
<evidence type="ECO:0000256" key="5">
    <source>
        <dbReference type="ARBA" id="ARBA00022679"/>
    </source>
</evidence>
<dbReference type="Gene3D" id="3.40.50.1260">
    <property type="entry name" value="Phosphoglycerate kinase, N-terminal domain"/>
    <property type="match status" value="2"/>
</dbReference>
<dbReference type="PRINTS" id="PR00477">
    <property type="entry name" value="PHGLYCKINASE"/>
</dbReference>
<evidence type="ECO:0000256" key="12">
    <source>
        <dbReference type="RuleBase" id="RU000532"/>
    </source>
</evidence>
<evidence type="ECO:0000313" key="13">
    <source>
        <dbReference type="EMBL" id="OGE89971.1"/>
    </source>
</evidence>
<evidence type="ECO:0000256" key="2">
    <source>
        <dbReference type="ARBA" id="ARBA00004838"/>
    </source>
</evidence>
<name>A0A1F5PJB1_9BACT</name>
<feature type="binding site" evidence="10">
    <location>
        <position position="142"/>
    </location>
    <ligand>
        <name>substrate</name>
    </ligand>
</feature>
<evidence type="ECO:0000256" key="10">
    <source>
        <dbReference type="HAMAP-Rule" id="MF_00145"/>
    </source>
</evidence>
<keyword evidence="6 10" id="KW-0547">Nucleotide-binding</keyword>
<evidence type="ECO:0000256" key="3">
    <source>
        <dbReference type="ARBA" id="ARBA00008982"/>
    </source>
</evidence>
<dbReference type="UniPathway" id="UPA00109">
    <property type="reaction ID" value="UER00185"/>
</dbReference>
<keyword evidence="10" id="KW-0963">Cytoplasm</keyword>
<dbReference type="GO" id="GO:0043531">
    <property type="term" value="F:ADP binding"/>
    <property type="evidence" value="ECO:0007669"/>
    <property type="project" value="TreeGrafter"/>
</dbReference>
<feature type="binding site" evidence="10">
    <location>
        <position position="45"/>
    </location>
    <ligand>
        <name>substrate</name>
    </ligand>
</feature>